<accession>A0AAE0LWV1</accession>
<evidence type="ECO:0000256" key="1">
    <source>
        <dbReference type="ARBA" id="ARBA00022737"/>
    </source>
</evidence>
<dbReference type="EMBL" id="JAUEPN010000002">
    <property type="protein sequence ID" value="KAK3299614.1"/>
    <property type="molecule type" value="Genomic_DNA"/>
</dbReference>
<dbReference type="InterPro" id="IPR056884">
    <property type="entry name" value="NPHP3-like_N"/>
</dbReference>
<dbReference type="PANTHER" id="PTHR10039:SF5">
    <property type="entry name" value="NACHT DOMAIN-CONTAINING PROTEIN"/>
    <property type="match status" value="1"/>
</dbReference>
<comment type="caution">
    <text evidence="5">The sequence shown here is derived from an EMBL/GenBank/DDBJ whole genome shotgun (WGS) entry which is preliminary data.</text>
</comment>
<dbReference type="Gene3D" id="3.40.50.300">
    <property type="entry name" value="P-loop containing nucleotide triphosphate hydrolases"/>
    <property type="match status" value="1"/>
</dbReference>
<evidence type="ECO:0000313" key="6">
    <source>
        <dbReference type="Proteomes" id="UP001278766"/>
    </source>
</evidence>
<evidence type="ECO:0000259" key="4">
    <source>
        <dbReference type="Pfam" id="PF24883"/>
    </source>
</evidence>
<feature type="repeat" description="ANK" evidence="2">
    <location>
        <begin position="1199"/>
        <end position="1231"/>
    </location>
</feature>
<name>A0AAE0LWV1_9PEZI</name>
<dbReference type="PANTHER" id="PTHR10039">
    <property type="entry name" value="AMELOGENIN"/>
    <property type="match status" value="1"/>
</dbReference>
<dbReference type="InterPro" id="IPR027417">
    <property type="entry name" value="P-loop_NTPase"/>
</dbReference>
<evidence type="ECO:0000256" key="2">
    <source>
        <dbReference type="PROSITE-ProRule" id="PRU00023"/>
    </source>
</evidence>
<reference evidence="5" key="2">
    <citation type="submission" date="2023-06" db="EMBL/GenBank/DDBJ databases">
        <authorList>
            <consortium name="Lawrence Berkeley National Laboratory"/>
            <person name="Haridas S."/>
            <person name="Hensen N."/>
            <person name="Bonometti L."/>
            <person name="Westerberg I."/>
            <person name="Brannstrom I.O."/>
            <person name="Guillou S."/>
            <person name="Cros-Aarteil S."/>
            <person name="Calhoun S."/>
            <person name="Kuo A."/>
            <person name="Mondo S."/>
            <person name="Pangilinan J."/>
            <person name="Riley R."/>
            <person name="Labutti K."/>
            <person name="Andreopoulos B."/>
            <person name="Lipzen A."/>
            <person name="Chen C."/>
            <person name="Yanf M."/>
            <person name="Daum C."/>
            <person name="Ng V."/>
            <person name="Clum A."/>
            <person name="Steindorff A."/>
            <person name="Ohm R."/>
            <person name="Martin F."/>
            <person name="Silar P."/>
            <person name="Natvig D."/>
            <person name="Lalanne C."/>
            <person name="Gautier V."/>
            <person name="Ament-Velasquez S.L."/>
            <person name="Kruys A."/>
            <person name="Hutchinson M.I."/>
            <person name="Powell A.J."/>
            <person name="Barry K."/>
            <person name="Miller A.N."/>
            <person name="Grigoriev I.V."/>
            <person name="Debuchy R."/>
            <person name="Gladieux P."/>
            <person name="Thoren M.H."/>
            <person name="Johannesson H."/>
        </authorList>
    </citation>
    <scope>NUCLEOTIDE SEQUENCE</scope>
    <source>
        <strain evidence="5">CBS 168.71</strain>
    </source>
</reference>
<gene>
    <name evidence="5" type="ORF">B0H64DRAFT_102714</name>
</gene>
<organism evidence="5 6">
    <name type="scientific">Chaetomium fimeti</name>
    <dbReference type="NCBI Taxonomy" id="1854472"/>
    <lineage>
        <taxon>Eukaryota</taxon>
        <taxon>Fungi</taxon>
        <taxon>Dikarya</taxon>
        <taxon>Ascomycota</taxon>
        <taxon>Pezizomycotina</taxon>
        <taxon>Sordariomycetes</taxon>
        <taxon>Sordariomycetidae</taxon>
        <taxon>Sordariales</taxon>
        <taxon>Chaetomiaceae</taxon>
        <taxon>Chaetomium</taxon>
    </lineage>
</organism>
<dbReference type="RefSeq" id="XP_062663128.1">
    <property type="nucleotide sequence ID" value="XM_062797682.1"/>
</dbReference>
<dbReference type="Pfam" id="PF12796">
    <property type="entry name" value="Ank_2"/>
    <property type="match status" value="1"/>
</dbReference>
<dbReference type="SMART" id="SM00248">
    <property type="entry name" value="ANK"/>
    <property type="match status" value="2"/>
</dbReference>
<dbReference type="Gene3D" id="1.25.40.20">
    <property type="entry name" value="Ankyrin repeat-containing domain"/>
    <property type="match status" value="1"/>
</dbReference>
<dbReference type="SUPFAM" id="SSF52540">
    <property type="entry name" value="P-loop containing nucleoside triphosphate hydrolases"/>
    <property type="match status" value="1"/>
</dbReference>
<keyword evidence="6" id="KW-1185">Reference proteome</keyword>
<dbReference type="InterPro" id="IPR002110">
    <property type="entry name" value="Ankyrin_rpt"/>
</dbReference>
<feature type="region of interest" description="Disordered" evidence="3">
    <location>
        <begin position="538"/>
        <end position="606"/>
    </location>
</feature>
<dbReference type="Proteomes" id="UP001278766">
    <property type="component" value="Unassembled WGS sequence"/>
</dbReference>
<feature type="domain" description="Nephrocystin 3-like N-terminal" evidence="4">
    <location>
        <begin position="687"/>
        <end position="863"/>
    </location>
</feature>
<protein>
    <recommendedName>
        <fullName evidence="4">Nephrocystin 3-like N-terminal domain-containing protein</fullName>
    </recommendedName>
</protein>
<feature type="compositionally biased region" description="Acidic residues" evidence="3">
    <location>
        <begin position="92"/>
        <end position="114"/>
    </location>
</feature>
<feature type="region of interest" description="Disordered" evidence="3">
    <location>
        <begin position="124"/>
        <end position="143"/>
    </location>
</feature>
<dbReference type="Pfam" id="PF24883">
    <property type="entry name" value="NPHP3_N"/>
    <property type="match status" value="1"/>
</dbReference>
<keyword evidence="2" id="KW-0040">ANK repeat</keyword>
<feature type="compositionally biased region" description="Basic and acidic residues" evidence="3">
    <location>
        <begin position="572"/>
        <end position="585"/>
    </location>
</feature>
<dbReference type="AlphaFoldDB" id="A0AAE0LWV1"/>
<dbReference type="GeneID" id="87834630"/>
<evidence type="ECO:0000313" key="5">
    <source>
        <dbReference type="EMBL" id="KAK3299614.1"/>
    </source>
</evidence>
<dbReference type="SUPFAM" id="SSF48403">
    <property type="entry name" value="Ankyrin repeat"/>
    <property type="match status" value="1"/>
</dbReference>
<reference evidence="5" key="1">
    <citation type="journal article" date="2023" name="Mol. Phylogenet. Evol.">
        <title>Genome-scale phylogeny and comparative genomics of the fungal order Sordariales.</title>
        <authorList>
            <person name="Hensen N."/>
            <person name="Bonometti L."/>
            <person name="Westerberg I."/>
            <person name="Brannstrom I.O."/>
            <person name="Guillou S."/>
            <person name="Cros-Aarteil S."/>
            <person name="Calhoun S."/>
            <person name="Haridas S."/>
            <person name="Kuo A."/>
            <person name="Mondo S."/>
            <person name="Pangilinan J."/>
            <person name="Riley R."/>
            <person name="LaButti K."/>
            <person name="Andreopoulos B."/>
            <person name="Lipzen A."/>
            <person name="Chen C."/>
            <person name="Yan M."/>
            <person name="Daum C."/>
            <person name="Ng V."/>
            <person name="Clum A."/>
            <person name="Steindorff A."/>
            <person name="Ohm R.A."/>
            <person name="Martin F."/>
            <person name="Silar P."/>
            <person name="Natvig D.O."/>
            <person name="Lalanne C."/>
            <person name="Gautier V."/>
            <person name="Ament-Velasquez S.L."/>
            <person name="Kruys A."/>
            <person name="Hutchinson M.I."/>
            <person name="Powell A.J."/>
            <person name="Barry K."/>
            <person name="Miller A.N."/>
            <person name="Grigoriev I.V."/>
            <person name="Debuchy R."/>
            <person name="Gladieux P."/>
            <person name="Hiltunen Thoren M."/>
            <person name="Johannesson H."/>
        </authorList>
    </citation>
    <scope>NUCLEOTIDE SEQUENCE</scope>
    <source>
        <strain evidence="5">CBS 168.71</strain>
    </source>
</reference>
<evidence type="ECO:0000256" key="3">
    <source>
        <dbReference type="SAM" id="MobiDB-lite"/>
    </source>
</evidence>
<keyword evidence="1" id="KW-0677">Repeat</keyword>
<feature type="region of interest" description="Disordered" evidence="3">
    <location>
        <begin position="92"/>
        <end position="119"/>
    </location>
</feature>
<dbReference type="PROSITE" id="PS50088">
    <property type="entry name" value="ANK_REPEAT"/>
    <property type="match status" value="1"/>
</dbReference>
<sequence length="1265" mass="142175">MAVAAAASRCTGLLNDAQADRTMVPRLRLDLEGVLVRFGIWTGNVGVFAPETASLDYRLRDDMDVVDILVSMLKSLGESLGLAIRPPLLEEAEEAEEPSSVELQQEEEPTEDSEGSLSTLSLDSEAENSENAGADSGEATSADASIKKANEIIDRLYRMVSVIRKPPSSSRENARVRDFIAKMQARGEMEELDDVEDHARSHLNARFHDASHVLVERLVAAVVFRRMKLLYRQRHQQKLRQGFGPAANPFPHQTDAGHGVSGPGVPLAGSQGDWKVQDHHHEKMARPWEIREATAPSKMLSATNASSINKPTLASYAKSIALSGVTHSAVARRRQLDVPGPPSKRNGDHQRSECPFCFTLVDKEETEEPRWTCHILKDIDPYVCLFETCGEGDVLFKSVQEWLSHMQWRHTMVWACQVPGHEAHTYDTPSEMEEHIRKDHPDSFTESQLPDLIKHTALPAPDTFAALAVSNRLTVPKQTGHGDVSYQCPICLNFHTARSEDRAENSNSQAASDIQDHILEHLESIALLSLPVEDSQSKSLARSNSRQSGNQRGSVSLRDDLDLPSALFDDASINRHPDSDDDVPRQSDTSAGDGEPETVPSDGLQNETLSKYWETEIRQINQGSFPEPNQDVLLLGWQARQIRQLLNNDQVNTPSGTRYLDKEHCLRSLLFDGMDDRQHVIRRAYPGTCDWLFSTDQFQEWRNRANLPFHNGVLWIKGKPGVGKSVLMKHALRHCEKIFGGQLIVTHFFHGRGTSLQKTLLGMLRSIVYQLLDKDDTLYERFLPIYAKQRTDGKGGPEWSRAQLEDFIRSIMDKPQSKPLIFLIGALNECDGRDLRNAVGFLESLSIEAVHAGFSLRICLSSRHYPYVSMRKTLELTVEASEEHDRDIATYIARKLKGHDDDLEAKVWDRAGGIFLWVVIVVSQLNKAYVGGHRSRATHIVSQVELPCLKVEFGELLHEQARLNKDDPDKAETLRMLQWVLLSRWPLKPEELFFAVLSGTAPEYTGPWDRSKITDHVIQRRITSSSKGLIEVQTRGAAFVQFIHISVIGLLFRYNWLQMLDETLEPDPFSASHGRLWDRCWSDVKQLDTTSTSKRHVSDLNDRYPFLRYATTYLFDHAEEALSGGAMREEIARWLQLGNDWFEWWKICLRTVDIHRVHRYSDSDTDAGLLYMLSFCGYESLVTVVLPEGDVDVNARGGTYGNALQAASVKNHIRIVQYLLDHGADVNAQGGRYSNALEAASANGYTDIVQLLLEHSADGPSPDPN</sequence>
<dbReference type="InterPro" id="IPR036770">
    <property type="entry name" value="Ankyrin_rpt-contain_sf"/>
</dbReference>
<feature type="compositionally biased region" description="Polar residues" evidence="3">
    <location>
        <begin position="538"/>
        <end position="554"/>
    </location>
</feature>
<dbReference type="PROSITE" id="PS50297">
    <property type="entry name" value="ANK_REP_REGION"/>
    <property type="match status" value="1"/>
</dbReference>
<proteinExistence type="predicted"/>